<dbReference type="PANTHER" id="PTHR22931:SF9">
    <property type="entry name" value="PYRUVATE, PHOSPHATE DIKINASE 1, CHLOROPLASTIC"/>
    <property type="match status" value="1"/>
</dbReference>
<dbReference type="Pfam" id="PF00391">
    <property type="entry name" value="PEP-utilizers"/>
    <property type="match status" value="1"/>
</dbReference>
<feature type="binding site" evidence="14">
    <location>
        <position position="639"/>
    </location>
    <ligand>
        <name>substrate</name>
    </ligand>
</feature>
<feature type="binding site" evidence="14">
    <location>
        <position position="788"/>
    </location>
    <ligand>
        <name>substrate</name>
    </ligand>
</feature>
<dbReference type="Gene3D" id="1.20.80.30">
    <property type="match status" value="1"/>
</dbReference>
<keyword evidence="19" id="KW-0670">Pyruvate</keyword>
<keyword evidence="8" id="KW-0547">Nucleotide-binding</keyword>
<dbReference type="EMBL" id="JADIMT010000105">
    <property type="protein sequence ID" value="MBO8437173.1"/>
    <property type="molecule type" value="Genomic_DNA"/>
</dbReference>
<keyword evidence="9" id="KW-0418">Kinase</keyword>
<evidence type="ECO:0000256" key="4">
    <source>
        <dbReference type="ARBA" id="ARBA00011994"/>
    </source>
</evidence>
<comment type="similarity">
    <text evidence="3 12">Belongs to the PEP-utilizing enzyme family.</text>
</comment>
<dbReference type="Gene3D" id="3.30.1490.20">
    <property type="entry name" value="ATP-grasp fold, A domain"/>
    <property type="match status" value="1"/>
</dbReference>
<gene>
    <name evidence="19" type="ORF">IAA97_09380</name>
</gene>
<reference evidence="19" key="1">
    <citation type="submission" date="2020-10" db="EMBL/GenBank/DDBJ databases">
        <authorList>
            <person name="Gilroy R."/>
        </authorList>
    </citation>
    <scope>NUCLEOTIDE SEQUENCE</scope>
    <source>
        <strain evidence="19">7293</strain>
    </source>
</reference>
<evidence type="ECO:0000256" key="9">
    <source>
        <dbReference type="ARBA" id="ARBA00022777"/>
    </source>
</evidence>
<dbReference type="EC" id="2.7.9.1" evidence="4 12"/>
<evidence type="ECO:0000259" key="18">
    <source>
        <dbReference type="Pfam" id="PF02896"/>
    </source>
</evidence>
<evidence type="ECO:0000256" key="2">
    <source>
        <dbReference type="ARBA" id="ARBA00003144"/>
    </source>
</evidence>
<evidence type="ECO:0000256" key="14">
    <source>
        <dbReference type="PIRSR" id="PIRSR000853-2"/>
    </source>
</evidence>
<evidence type="ECO:0000259" key="17">
    <source>
        <dbReference type="Pfam" id="PF01326"/>
    </source>
</evidence>
<evidence type="ECO:0000256" key="13">
    <source>
        <dbReference type="PIRSR" id="PIRSR000853-1"/>
    </source>
</evidence>
<dbReference type="GO" id="GO:0046872">
    <property type="term" value="F:metal ion binding"/>
    <property type="evidence" value="ECO:0007669"/>
    <property type="project" value="UniProtKB-UniRule"/>
</dbReference>
<dbReference type="GO" id="GO:0016301">
    <property type="term" value="F:kinase activity"/>
    <property type="evidence" value="ECO:0007669"/>
    <property type="project" value="UniProtKB-UniRule"/>
</dbReference>
<keyword evidence="11 15" id="KW-0460">Magnesium</keyword>
<dbReference type="SUPFAM" id="SSF56059">
    <property type="entry name" value="Glutathione synthetase ATP-binding domain-like"/>
    <property type="match status" value="1"/>
</dbReference>
<feature type="domain" description="Pyruvate phosphate dikinase AMP/ATP-binding" evidence="17">
    <location>
        <begin position="24"/>
        <end position="301"/>
    </location>
</feature>
<dbReference type="InterPro" id="IPR018274">
    <property type="entry name" value="PEP_util_AS"/>
</dbReference>
<dbReference type="NCBIfam" id="NF004531">
    <property type="entry name" value="PRK05878.1"/>
    <property type="match status" value="1"/>
</dbReference>
<dbReference type="InterPro" id="IPR036637">
    <property type="entry name" value="Phosphohistidine_dom_sf"/>
</dbReference>
<evidence type="ECO:0000256" key="12">
    <source>
        <dbReference type="PIRNR" id="PIRNR000853"/>
    </source>
</evidence>
<dbReference type="Gene3D" id="3.30.470.20">
    <property type="entry name" value="ATP-grasp fold, B domain"/>
    <property type="match status" value="1"/>
</dbReference>
<proteinExistence type="inferred from homology"/>
<feature type="active site" description="Proton donor" evidence="13">
    <location>
        <position position="855"/>
    </location>
</feature>
<dbReference type="Pfam" id="PF01326">
    <property type="entry name" value="PPDK_N"/>
    <property type="match status" value="2"/>
</dbReference>
<evidence type="ECO:0000256" key="1">
    <source>
        <dbReference type="ARBA" id="ARBA00001946"/>
    </source>
</evidence>
<feature type="binding site" evidence="15">
    <location>
        <position position="766"/>
    </location>
    <ligand>
        <name>Mg(2+)</name>
        <dbReference type="ChEBI" id="CHEBI:18420"/>
    </ligand>
</feature>
<dbReference type="Gene3D" id="1.10.189.10">
    <property type="entry name" value="Pyruvate Phosphate Dikinase, domain 2"/>
    <property type="match status" value="1"/>
</dbReference>
<feature type="binding site" evidence="14">
    <location>
        <position position="790"/>
    </location>
    <ligand>
        <name>substrate</name>
    </ligand>
</feature>
<evidence type="ECO:0000313" key="20">
    <source>
        <dbReference type="Proteomes" id="UP000823615"/>
    </source>
</evidence>
<comment type="function">
    <text evidence="2">Catalyzes the reversible phosphorylation of pyruvate and phosphate.</text>
</comment>
<feature type="active site" description="Tele-phosphohistidine intermediate" evidence="13">
    <location>
        <position position="462"/>
    </location>
</feature>
<dbReference type="Gene3D" id="3.50.30.10">
    <property type="entry name" value="Phosphohistidine domain"/>
    <property type="match status" value="1"/>
</dbReference>
<evidence type="ECO:0000313" key="19">
    <source>
        <dbReference type="EMBL" id="MBO8437173.1"/>
    </source>
</evidence>
<dbReference type="InterPro" id="IPR000121">
    <property type="entry name" value="PEP_util_C"/>
</dbReference>
<evidence type="ECO:0000256" key="3">
    <source>
        <dbReference type="ARBA" id="ARBA00007837"/>
    </source>
</evidence>
<dbReference type="GO" id="GO:0005524">
    <property type="term" value="F:ATP binding"/>
    <property type="evidence" value="ECO:0007669"/>
    <property type="project" value="UniProtKB-UniRule"/>
</dbReference>
<organism evidence="19 20">
    <name type="scientific">Candidatus Ornithospirochaeta stercoripullorum</name>
    <dbReference type="NCBI Taxonomy" id="2840899"/>
    <lineage>
        <taxon>Bacteria</taxon>
        <taxon>Pseudomonadati</taxon>
        <taxon>Spirochaetota</taxon>
        <taxon>Spirochaetia</taxon>
        <taxon>Spirochaetales</taxon>
        <taxon>Spirochaetaceae</taxon>
        <taxon>Spirochaetaceae incertae sedis</taxon>
        <taxon>Candidatus Ornithospirochaeta</taxon>
    </lineage>
</organism>
<dbReference type="Proteomes" id="UP000823615">
    <property type="component" value="Unassembled WGS sequence"/>
</dbReference>
<dbReference type="PANTHER" id="PTHR22931">
    <property type="entry name" value="PHOSPHOENOLPYRUVATE DIKINASE-RELATED"/>
    <property type="match status" value="1"/>
</dbReference>
<dbReference type="InterPro" id="IPR002192">
    <property type="entry name" value="PPDK_AMP/ATP-bd"/>
</dbReference>
<reference evidence="19" key="2">
    <citation type="journal article" date="2021" name="PeerJ">
        <title>Extensive microbial diversity within the chicken gut microbiome revealed by metagenomics and culture.</title>
        <authorList>
            <person name="Gilroy R."/>
            <person name="Ravi A."/>
            <person name="Getino M."/>
            <person name="Pursley I."/>
            <person name="Horton D.L."/>
            <person name="Alikhan N.F."/>
            <person name="Baker D."/>
            <person name="Gharbi K."/>
            <person name="Hall N."/>
            <person name="Watson M."/>
            <person name="Adriaenssens E.M."/>
            <person name="Foster-Nyarko E."/>
            <person name="Jarju S."/>
            <person name="Secka A."/>
            <person name="Antonio M."/>
            <person name="Oren A."/>
            <person name="Chaudhuri R.R."/>
            <person name="La Ragione R."/>
            <person name="Hildebrand F."/>
            <person name="Pallen M.J."/>
        </authorList>
    </citation>
    <scope>NUCLEOTIDE SEQUENCE</scope>
    <source>
        <strain evidence="19">7293</strain>
    </source>
</reference>
<feature type="binding site" evidence="14">
    <location>
        <position position="789"/>
    </location>
    <ligand>
        <name>substrate</name>
    </ligand>
</feature>
<evidence type="ECO:0000256" key="7">
    <source>
        <dbReference type="ARBA" id="ARBA00022723"/>
    </source>
</evidence>
<dbReference type="NCBIfam" id="TIGR01828">
    <property type="entry name" value="pyru_phos_dikin"/>
    <property type="match status" value="1"/>
</dbReference>
<dbReference type="SUPFAM" id="SSF52009">
    <property type="entry name" value="Phosphohistidine domain"/>
    <property type="match status" value="1"/>
</dbReference>
<evidence type="ECO:0000256" key="5">
    <source>
        <dbReference type="ARBA" id="ARBA00020138"/>
    </source>
</evidence>
<feature type="domain" description="PEP-utilising enzyme C-terminal" evidence="18">
    <location>
        <begin position="543"/>
        <end position="893"/>
    </location>
</feature>
<dbReference type="Gene3D" id="3.20.20.60">
    <property type="entry name" value="Phosphoenolpyruvate-binding domains"/>
    <property type="match status" value="1"/>
</dbReference>
<dbReference type="InterPro" id="IPR013815">
    <property type="entry name" value="ATP_grasp_subdomain_1"/>
</dbReference>
<evidence type="ECO:0000256" key="6">
    <source>
        <dbReference type="ARBA" id="ARBA00022679"/>
    </source>
</evidence>
<keyword evidence="6 19" id="KW-0808">Transferase</keyword>
<feature type="binding site" evidence="14">
    <location>
        <position position="766"/>
    </location>
    <ligand>
        <name>substrate</name>
    </ligand>
</feature>
<dbReference type="PROSITE" id="PS00370">
    <property type="entry name" value="PEP_ENZYMES_PHOS_SITE"/>
    <property type="match status" value="1"/>
</dbReference>
<dbReference type="SUPFAM" id="SSF51621">
    <property type="entry name" value="Phosphoenolpyruvate/pyruvate domain"/>
    <property type="match status" value="1"/>
</dbReference>
<feature type="domain" description="Pyruvate phosphate dikinase AMP/ATP-binding" evidence="17">
    <location>
        <begin position="309"/>
        <end position="347"/>
    </location>
</feature>
<comment type="cofactor">
    <cofactor evidence="1 12 15">
        <name>Mg(2+)</name>
        <dbReference type="ChEBI" id="CHEBI:18420"/>
    </cofactor>
</comment>
<evidence type="ECO:0000256" key="8">
    <source>
        <dbReference type="ARBA" id="ARBA00022741"/>
    </source>
</evidence>
<dbReference type="AlphaFoldDB" id="A0A9D9E2H2"/>
<evidence type="ECO:0000256" key="15">
    <source>
        <dbReference type="PIRSR" id="PIRSR000853-3"/>
    </source>
</evidence>
<sequence>MAEKKKYVYFFGDGKAEGRADMKDLLGGKGANLADMTSIGLPVPPGFTITTEACAYWDQHKAYPEGMRDEVIENLHRLEKMMGAKLGDKENPLLVSVRSGAAQSMPGMMDTVLNLGLNPDSLQALIKKTGNERFAWDSYRRFIQMFGDVVMGVPHSSFEYALQSVKDENGKHFDTELDVENLKEVIKRYNIIYKKATGEDFPTDPEYQLFKTIDAVFRSWNNERAIKYRLMNDIRGLLGTAVNVQSMVFGNMGETSGTGVAFTRDPSSGENKFFGEYLMNAQGEDVVAGIRTPQKIDTLQKANPGVYDQLCHIREILEKHYHDMQDIEFTIQEGKLYMLQTRNGKRTIFAWLRSQVEMVEEGLIDKKTAVSRVPASEFNKLFAPILDNNYIRDLGLKEATHGLNASPGGACGQIYFTAAEAEEAAAMGKDVLLVRTETSPEDIGGMAVSKGIVTCRGGMTSHAAVVARGMGCPCVSGCGEIHVDEIKKTLEVNGQLLSEGDYMSIDGFTGAVYAQKIPVKPSEIMQVLEGTMNESESTLYQNYSKFMSYVSELKTMSVRTNADTPSDAHHAVQLGAEGVGLCRTEHMFFGGKRIISMRKMILADTYGERQIALSELLPMQREDFIGIFRELKGLPVTIRLLDPPLHEFLPNDHTSRHEMALQLGTTVEAISKKINALQEFNPMLGFRGCRLAIVYPEILEMQVRAIIEAAITVKRQGVDVHPEIMIPLVGIYKEFNFCKEHAEAVIAKVFEEQGLKVEYKIGTMVEVPRAAITADEIAKSAEFFSFGTNDLTQMTCGFSRDDAASFLSHYVNDPDKQFYPYDPFQTIDFDGVGKLIKMAVGLGRGVRPGMKMGICGEHGGDPKSIAFCQSVGLDYVSCSPFRVPIARLAAAQAAIAQGASK</sequence>
<dbReference type="InterPro" id="IPR015813">
    <property type="entry name" value="Pyrv/PenolPyrv_kinase-like_dom"/>
</dbReference>
<feature type="binding site" evidence="15">
    <location>
        <position position="790"/>
    </location>
    <ligand>
        <name>Mg(2+)</name>
        <dbReference type="ChEBI" id="CHEBI:18420"/>
    </ligand>
</feature>
<dbReference type="GO" id="GO:0050242">
    <property type="term" value="F:pyruvate, phosphate dikinase activity"/>
    <property type="evidence" value="ECO:0007669"/>
    <property type="project" value="UniProtKB-UniRule"/>
</dbReference>
<evidence type="ECO:0000256" key="11">
    <source>
        <dbReference type="ARBA" id="ARBA00022842"/>
    </source>
</evidence>
<dbReference type="InterPro" id="IPR040442">
    <property type="entry name" value="Pyrv_kinase-like_dom_sf"/>
</dbReference>
<accession>A0A9D9E2H2</accession>
<dbReference type="InterPro" id="IPR008279">
    <property type="entry name" value="PEP-util_enz_mobile_dom"/>
</dbReference>
<protein>
    <recommendedName>
        <fullName evidence="5 12">Pyruvate, phosphate dikinase</fullName>
        <ecNumber evidence="4 12">2.7.9.1</ecNumber>
    </recommendedName>
</protein>
<comment type="catalytic activity">
    <reaction evidence="12">
        <text>pyruvate + phosphate + ATP = phosphoenolpyruvate + AMP + diphosphate + H(+)</text>
        <dbReference type="Rhea" id="RHEA:10756"/>
        <dbReference type="ChEBI" id="CHEBI:15361"/>
        <dbReference type="ChEBI" id="CHEBI:15378"/>
        <dbReference type="ChEBI" id="CHEBI:30616"/>
        <dbReference type="ChEBI" id="CHEBI:33019"/>
        <dbReference type="ChEBI" id="CHEBI:43474"/>
        <dbReference type="ChEBI" id="CHEBI:58702"/>
        <dbReference type="ChEBI" id="CHEBI:456215"/>
        <dbReference type="EC" id="2.7.9.1"/>
    </reaction>
</comment>
<feature type="binding site" evidence="14">
    <location>
        <position position="583"/>
    </location>
    <ligand>
        <name>substrate</name>
    </ligand>
</feature>
<comment type="caution">
    <text evidence="19">The sequence shown here is derived from an EMBL/GenBank/DDBJ whole genome shotgun (WGS) entry which is preliminary data.</text>
</comment>
<evidence type="ECO:0000256" key="10">
    <source>
        <dbReference type="ARBA" id="ARBA00022840"/>
    </source>
</evidence>
<dbReference type="PIRSF" id="PIRSF000853">
    <property type="entry name" value="PPDK"/>
    <property type="match status" value="1"/>
</dbReference>
<keyword evidence="10" id="KW-0067">ATP-binding</keyword>
<feature type="domain" description="PEP-utilising enzyme mobile" evidence="16">
    <location>
        <begin position="429"/>
        <end position="510"/>
    </location>
</feature>
<dbReference type="InterPro" id="IPR010121">
    <property type="entry name" value="Pyruvate_phosphate_dikinase"/>
</dbReference>
<keyword evidence="7 15" id="KW-0479">Metal-binding</keyword>
<dbReference type="Pfam" id="PF02896">
    <property type="entry name" value="PEP-utilizers_C"/>
    <property type="match status" value="1"/>
</dbReference>
<name>A0A9D9E2H2_9SPIO</name>
<feature type="binding site" evidence="14">
    <location>
        <position position="787"/>
    </location>
    <ligand>
        <name>substrate</name>
    </ligand>
</feature>
<evidence type="ECO:0000259" key="16">
    <source>
        <dbReference type="Pfam" id="PF00391"/>
    </source>
</evidence>